<comment type="caution">
    <text evidence="12">The sequence shown here is derived from an EMBL/GenBank/DDBJ whole genome shotgun (WGS) entry which is preliminary data.</text>
</comment>
<sequence>MTDTQILTLATDTAHDALVLFSGGQDSATCLAWALERYERVETVGFDYGQRHAVEMAARLRVRDGMAKVLPQFANRLGPDHVIDLTGFGSIGETAMTTDRAIQVGARGLPNTFVPGRNLVFLTCAAALADRRGLAVLVGGMCETDFSGYPDCRRDTISAMERALTLGLDKPSPIETPLMYLTKAQTWDLAHGIGGDALVELIVEESHTCYRGDRTHRHDWGYGCGTCPACDLRAAGWREWLKTR</sequence>
<evidence type="ECO:0000256" key="8">
    <source>
        <dbReference type="ARBA" id="ARBA00037993"/>
    </source>
</evidence>
<evidence type="ECO:0000256" key="9">
    <source>
        <dbReference type="ARBA" id="ARBA00039149"/>
    </source>
</evidence>
<accession>A0ABW0FTP4</accession>
<keyword evidence="3 11" id="KW-0479">Metal-binding</keyword>
<dbReference type="PIRSF" id="PIRSF006293">
    <property type="entry name" value="ExsB"/>
    <property type="match status" value="1"/>
</dbReference>
<evidence type="ECO:0000256" key="4">
    <source>
        <dbReference type="ARBA" id="ARBA00022741"/>
    </source>
</evidence>
<comment type="catalytic activity">
    <reaction evidence="10 11">
        <text>7-carboxy-7-carbaguanine + NH4(+) + 2 ATP = 7-cyano-7-carbaguanine + 2 AMP + 2 diphosphate + 2 H(+)</text>
        <dbReference type="Rhea" id="RHEA:27982"/>
        <dbReference type="ChEBI" id="CHEBI:15378"/>
        <dbReference type="ChEBI" id="CHEBI:28938"/>
        <dbReference type="ChEBI" id="CHEBI:30616"/>
        <dbReference type="ChEBI" id="CHEBI:33019"/>
        <dbReference type="ChEBI" id="CHEBI:45075"/>
        <dbReference type="ChEBI" id="CHEBI:61036"/>
        <dbReference type="ChEBI" id="CHEBI:456215"/>
        <dbReference type="EC" id="6.3.4.20"/>
    </reaction>
</comment>
<evidence type="ECO:0000256" key="7">
    <source>
        <dbReference type="ARBA" id="ARBA00022840"/>
    </source>
</evidence>
<keyword evidence="13" id="KW-1185">Reference proteome</keyword>
<keyword evidence="2 11" id="KW-0436">Ligase</keyword>
<feature type="binding site" evidence="11">
    <location>
        <position position="230"/>
    </location>
    <ligand>
        <name>Zn(2+)</name>
        <dbReference type="ChEBI" id="CHEBI:29105"/>
    </ligand>
</feature>
<evidence type="ECO:0000313" key="12">
    <source>
        <dbReference type="EMBL" id="MFC5345110.1"/>
    </source>
</evidence>
<evidence type="ECO:0000256" key="1">
    <source>
        <dbReference type="ARBA" id="ARBA00005061"/>
    </source>
</evidence>
<feature type="binding site" evidence="11">
    <location>
        <position position="224"/>
    </location>
    <ligand>
        <name>Zn(2+)</name>
        <dbReference type="ChEBI" id="CHEBI:29105"/>
    </ligand>
</feature>
<dbReference type="SUPFAM" id="SSF52402">
    <property type="entry name" value="Adenine nucleotide alpha hydrolases-like"/>
    <property type="match status" value="1"/>
</dbReference>
<protein>
    <recommendedName>
        <fullName evidence="9 11">7-cyano-7-deazaguanine synthase</fullName>
        <ecNumber evidence="9 11">6.3.4.20</ecNumber>
    </recommendedName>
    <alternativeName>
        <fullName evidence="11">7-cyano-7-carbaguanine synthase</fullName>
    </alternativeName>
    <alternativeName>
        <fullName evidence="11">PreQ(0) synthase</fullName>
    </alternativeName>
    <alternativeName>
        <fullName evidence="11">Queuosine biosynthesis protein QueC</fullName>
    </alternativeName>
</protein>
<dbReference type="EMBL" id="JBHSLF010000037">
    <property type="protein sequence ID" value="MFC5345110.1"/>
    <property type="molecule type" value="Genomic_DNA"/>
</dbReference>
<comment type="pathway">
    <text evidence="1 11">Purine metabolism; 7-cyano-7-deazaguanine biosynthesis.</text>
</comment>
<dbReference type="HAMAP" id="MF_01633">
    <property type="entry name" value="QueC"/>
    <property type="match status" value="1"/>
</dbReference>
<comment type="function">
    <text evidence="11">Catalyzes the ATP-dependent conversion of 7-carboxy-7-deazaguanine (CDG) to 7-cyano-7-deazaguanine (preQ(0)).</text>
</comment>
<dbReference type="Proteomes" id="UP001596152">
    <property type="component" value="Unassembled WGS sequence"/>
</dbReference>
<keyword evidence="5 11" id="KW-0671">Queuosine biosynthesis</keyword>
<dbReference type="PANTHER" id="PTHR42914">
    <property type="entry name" value="7-CYANO-7-DEAZAGUANINE SYNTHASE"/>
    <property type="match status" value="1"/>
</dbReference>
<feature type="binding site" evidence="11">
    <location>
        <begin position="21"/>
        <end position="31"/>
    </location>
    <ligand>
        <name>ATP</name>
        <dbReference type="ChEBI" id="CHEBI:30616"/>
    </ligand>
</feature>
<dbReference type="InterPro" id="IPR014729">
    <property type="entry name" value="Rossmann-like_a/b/a_fold"/>
</dbReference>
<organism evidence="12 13">
    <name type="scientific">Brevundimonas staleyi</name>
    <dbReference type="NCBI Taxonomy" id="74326"/>
    <lineage>
        <taxon>Bacteria</taxon>
        <taxon>Pseudomonadati</taxon>
        <taxon>Pseudomonadota</taxon>
        <taxon>Alphaproteobacteria</taxon>
        <taxon>Caulobacterales</taxon>
        <taxon>Caulobacteraceae</taxon>
        <taxon>Brevundimonas</taxon>
    </lineage>
</organism>
<dbReference type="NCBIfam" id="TIGR00364">
    <property type="entry name" value="7-cyano-7-deazaguanine synthase QueC"/>
    <property type="match status" value="1"/>
</dbReference>
<name>A0ABW0FTP4_9CAUL</name>
<dbReference type="EC" id="6.3.4.20" evidence="9 11"/>
<proteinExistence type="inferred from homology"/>
<feature type="binding site" evidence="11">
    <location>
        <position position="227"/>
    </location>
    <ligand>
        <name>Zn(2+)</name>
        <dbReference type="ChEBI" id="CHEBI:29105"/>
    </ligand>
</feature>
<evidence type="ECO:0000256" key="6">
    <source>
        <dbReference type="ARBA" id="ARBA00022833"/>
    </source>
</evidence>
<feature type="binding site" evidence="11">
    <location>
        <position position="209"/>
    </location>
    <ligand>
        <name>Zn(2+)</name>
        <dbReference type="ChEBI" id="CHEBI:29105"/>
    </ligand>
</feature>
<evidence type="ECO:0000256" key="10">
    <source>
        <dbReference type="ARBA" id="ARBA00047890"/>
    </source>
</evidence>
<keyword evidence="7 11" id="KW-0067">ATP-binding</keyword>
<evidence type="ECO:0000313" key="13">
    <source>
        <dbReference type="Proteomes" id="UP001596152"/>
    </source>
</evidence>
<dbReference type="CDD" id="cd01995">
    <property type="entry name" value="QueC-like"/>
    <property type="match status" value="1"/>
</dbReference>
<dbReference type="GO" id="GO:0016874">
    <property type="term" value="F:ligase activity"/>
    <property type="evidence" value="ECO:0007669"/>
    <property type="project" value="UniProtKB-KW"/>
</dbReference>
<comment type="similarity">
    <text evidence="8 11">Belongs to the QueC family.</text>
</comment>
<dbReference type="RefSeq" id="WP_374036846.1">
    <property type="nucleotide sequence ID" value="NZ_CP169082.1"/>
</dbReference>
<dbReference type="PANTHER" id="PTHR42914:SF1">
    <property type="entry name" value="7-CYANO-7-DEAZAGUANINE SYNTHASE"/>
    <property type="match status" value="1"/>
</dbReference>
<evidence type="ECO:0000256" key="11">
    <source>
        <dbReference type="HAMAP-Rule" id="MF_01633"/>
    </source>
</evidence>
<keyword evidence="6 11" id="KW-0862">Zinc</keyword>
<gene>
    <name evidence="11 12" type="primary">queC</name>
    <name evidence="12" type="ORF">ACFPIE_14420</name>
</gene>
<dbReference type="Pfam" id="PF06508">
    <property type="entry name" value="QueC"/>
    <property type="match status" value="1"/>
</dbReference>
<evidence type="ECO:0000256" key="2">
    <source>
        <dbReference type="ARBA" id="ARBA00022598"/>
    </source>
</evidence>
<reference evidence="13" key="1">
    <citation type="journal article" date="2019" name="Int. J. Syst. Evol. Microbiol.">
        <title>The Global Catalogue of Microorganisms (GCM) 10K type strain sequencing project: providing services to taxonomists for standard genome sequencing and annotation.</title>
        <authorList>
            <consortium name="The Broad Institute Genomics Platform"/>
            <consortium name="The Broad Institute Genome Sequencing Center for Infectious Disease"/>
            <person name="Wu L."/>
            <person name="Ma J."/>
        </authorList>
    </citation>
    <scope>NUCLEOTIDE SEQUENCE [LARGE SCALE GENOMIC DNA]</scope>
    <source>
        <strain evidence="13">JCM 12125</strain>
    </source>
</reference>
<evidence type="ECO:0000256" key="5">
    <source>
        <dbReference type="ARBA" id="ARBA00022785"/>
    </source>
</evidence>
<keyword evidence="4 11" id="KW-0547">Nucleotide-binding</keyword>
<dbReference type="Gene3D" id="3.40.50.620">
    <property type="entry name" value="HUPs"/>
    <property type="match status" value="1"/>
</dbReference>
<comment type="cofactor">
    <cofactor evidence="11">
        <name>Zn(2+)</name>
        <dbReference type="ChEBI" id="CHEBI:29105"/>
    </cofactor>
    <text evidence="11">Binds 1 zinc ion per subunit.</text>
</comment>
<evidence type="ECO:0000256" key="3">
    <source>
        <dbReference type="ARBA" id="ARBA00022723"/>
    </source>
</evidence>
<dbReference type="InterPro" id="IPR018317">
    <property type="entry name" value="QueC"/>
</dbReference>